<dbReference type="GO" id="GO:0000166">
    <property type="term" value="F:nucleotide binding"/>
    <property type="evidence" value="ECO:0007669"/>
    <property type="project" value="InterPro"/>
</dbReference>
<organism evidence="2 3">
    <name type="scientific">Melghirimyces profundicolus</name>
    <dbReference type="NCBI Taxonomy" id="1242148"/>
    <lineage>
        <taxon>Bacteria</taxon>
        <taxon>Bacillati</taxon>
        <taxon>Bacillota</taxon>
        <taxon>Bacilli</taxon>
        <taxon>Bacillales</taxon>
        <taxon>Thermoactinomycetaceae</taxon>
        <taxon>Melghirimyces</taxon>
    </lineage>
</organism>
<feature type="domain" description="Gfo/Idh/MocA-like oxidoreductase N-terminal" evidence="1">
    <location>
        <begin position="2"/>
        <end position="118"/>
    </location>
</feature>
<keyword evidence="3" id="KW-1185">Reference proteome</keyword>
<name>A0A2T6BXH3_9BACL</name>
<dbReference type="PANTHER" id="PTHR43377">
    <property type="entry name" value="BILIVERDIN REDUCTASE A"/>
    <property type="match status" value="1"/>
</dbReference>
<evidence type="ECO:0000313" key="3">
    <source>
        <dbReference type="Proteomes" id="UP000244240"/>
    </source>
</evidence>
<comment type="caution">
    <text evidence="2">The sequence shown here is derived from an EMBL/GenBank/DDBJ whole genome shotgun (WGS) entry which is preliminary data.</text>
</comment>
<reference evidence="2 3" key="1">
    <citation type="submission" date="2018-04" db="EMBL/GenBank/DDBJ databases">
        <title>Genomic Encyclopedia of Archaeal and Bacterial Type Strains, Phase II (KMG-II): from individual species to whole genera.</title>
        <authorList>
            <person name="Goeker M."/>
        </authorList>
    </citation>
    <scope>NUCLEOTIDE SEQUENCE [LARGE SCALE GENOMIC DNA]</scope>
    <source>
        <strain evidence="2 3">DSM 45787</strain>
    </source>
</reference>
<evidence type="ECO:0000259" key="1">
    <source>
        <dbReference type="Pfam" id="PF01408"/>
    </source>
</evidence>
<dbReference type="InterPro" id="IPR036291">
    <property type="entry name" value="NAD(P)-bd_dom_sf"/>
</dbReference>
<dbReference type="PANTHER" id="PTHR43377:SF1">
    <property type="entry name" value="BILIVERDIN REDUCTASE A"/>
    <property type="match status" value="1"/>
</dbReference>
<dbReference type="RefSeq" id="WP_342748063.1">
    <property type="nucleotide sequence ID" value="NZ_QBKR01000008.1"/>
</dbReference>
<dbReference type="Gene3D" id="3.30.360.10">
    <property type="entry name" value="Dihydrodipicolinate Reductase, domain 2"/>
    <property type="match status" value="1"/>
</dbReference>
<dbReference type="Gene3D" id="3.40.50.720">
    <property type="entry name" value="NAD(P)-binding Rossmann-like Domain"/>
    <property type="match status" value="1"/>
</dbReference>
<dbReference type="Proteomes" id="UP000244240">
    <property type="component" value="Unassembled WGS sequence"/>
</dbReference>
<proteinExistence type="predicted"/>
<dbReference type="EMBL" id="QBKR01000008">
    <property type="protein sequence ID" value="PTX60779.1"/>
    <property type="molecule type" value="Genomic_DNA"/>
</dbReference>
<dbReference type="AlphaFoldDB" id="A0A2T6BXH3"/>
<accession>A0A2T6BXH3</accession>
<dbReference type="InterPro" id="IPR051450">
    <property type="entry name" value="Gfo/Idh/MocA_Oxidoreductases"/>
</dbReference>
<dbReference type="Pfam" id="PF01408">
    <property type="entry name" value="GFO_IDH_MocA"/>
    <property type="match status" value="1"/>
</dbReference>
<evidence type="ECO:0000313" key="2">
    <source>
        <dbReference type="EMBL" id="PTX60779.1"/>
    </source>
</evidence>
<dbReference type="SUPFAM" id="SSF55347">
    <property type="entry name" value="Glyceraldehyde-3-phosphate dehydrogenase-like, C-terminal domain"/>
    <property type="match status" value="1"/>
</dbReference>
<protein>
    <submittedName>
        <fullName evidence="2">Oxidoreductase family protein</fullName>
    </submittedName>
</protein>
<dbReference type="SUPFAM" id="SSF51735">
    <property type="entry name" value="NAD(P)-binding Rossmann-fold domains"/>
    <property type="match status" value="1"/>
</dbReference>
<sequence length="319" mass="35867">MIKIGILGTGFGKVHASIYDKMEGVEVAGIFGGTPETLNKLKEEFDVHVTTNADDLLHDPEIDLIDVCLPTSVHREYGIQALKQKKHVFCETPVSYALEDAEEMRTVAKEYNRVLLVNLFFKFSDPHRFAIDKIKSKALGNPLVVTAYQKTPPHWGNMNLYRMVQDFTLHNFDFINEIMGTPKELTARGIHRERGVECWVFLDCLILMVGKYRYDSLLLSCFYSQRQLIGERTSGSYQNGTSSSVPSGLDCDGYRYIRDRRCLRPADSVGLAFLLIVMFPANIRAARKGISIGGRPSTPLVPRTILQIIFLTAVILVGS</sequence>
<gene>
    <name evidence="2" type="ORF">C8P63_10889</name>
</gene>
<dbReference type="InterPro" id="IPR000683">
    <property type="entry name" value="Gfo/Idh/MocA-like_OxRdtase_N"/>
</dbReference>